<feature type="transmembrane region" description="Helical" evidence="8">
    <location>
        <begin position="136"/>
        <end position="155"/>
    </location>
</feature>
<sequence>MYLIILLFPLISLFVISINLNFLGIRGFLYLSTFSLAVSLLLAHVILYDVLILGIFTTVDLGEWIYFYELGSYFTFTFDVVSSIFIYVVLFISFLVHSYSIFYISQDPYSSRFILYLNLFTWFILVLVVSENALTLFLGWEGIGITSYLLINFWYSKLQSGKSAIKAVFLNRIGDSFFLIALGLTFYLFGSDDLFLISSLSVFYEKQIVKYLIIAYLIASIAKSAQILLHVWLPDAIEAPTPVSSLLHAATLVGAGVYLLIKLSFLSLLDFDSSNFIIVIGILTSFLAGLIGFNQFDTKRIIAYSTCSQIGLMFYAIGLISLDFSYLHFVIHGVFKCLMFLLAGAFIHTIFNEQDIRKYGSLNFLNSFLSLAFVLSNLSLLGIFFIAGFYSKELLLISGIYYNNFWSLLSVLAIFTTCLYGIKSILLVLSGSPNWNSFFSITIYDTNLIVIIILSVLVILNTFFGPMITEQIKLMDIVYNKSVFFSIKSNLFLFEHVYVNWIILFVISVFLILSWNYSIFFFSEKSLSFINLKKIPMLFFYNRGGFDAIYQIISYKIFDFSYRVNWLANDKGYLPLFIFYFPKSVFSVVTNFNLIMQHGLISIYYISIFSGLLFFILFI</sequence>
<feature type="transmembrane region" description="Helical" evidence="8">
    <location>
        <begin position="573"/>
        <end position="594"/>
    </location>
</feature>
<evidence type="ECO:0000256" key="8">
    <source>
        <dbReference type="RuleBase" id="RU003404"/>
    </source>
</evidence>
<dbReference type="GO" id="GO:0008137">
    <property type="term" value="F:NADH dehydrogenase (ubiquinone) activity"/>
    <property type="evidence" value="ECO:0007669"/>
    <property type="project" value="UniProtKB-EC"/>
</dbReference>
<gene>
    <name evidence="11" type="primary">nad5</name>
</gene>
<feature type="transmembrane region" description="Helical" evidence="8">
    <location>
        <begin position="76"/>
        <end position="101"/>
    </location>
</feature>
<dbReference type="GO" id="GO:0016020">
    <property type="term" value="C:membrane"/>
    <property type="evidence" value="ECO:0007669"/>
    <property type="project" value="UniProtKB-SubCell"/>
</dbReference>
<dbReference type="RefSeq" id="NP_050057.1">
    <property type="nucleotide sequence ID" value="NC_000892.1"/>
</dbReference>
<dbReference type="PANTHER" id="PTHR42829:SF2">
    <property type="entry name" value="NADH-UBIQUINONE OXIDOREDUCTASE CHAIN 5"/>
    <property type="match status" value="1"/>
</dbReference>
<evidence type="ECO:0000313" key="11">
    <source>
        <dbReference type="EMBL" id="AAD19666.1"/>
    </source>
</evidence>
<keyword evidence="3 8" id="KW-0812">Transmembrane</keyword>
<dbReference type="PRINTS" id="PR01434">
    <property type="entry name" value="NADHDHGNASE5"/>
</dbReference>
<evidence type="ECO:0000259" key="9">
    <source>
        <dbReference type="Pfam" id="PF00361"/>
    </source>
</evidence>
<feature type="transmembrane region" description="Helical" evidence="8">
    <location>
        <begin position="441"/>
        <end position="464"/>
    </location>
</feature>
<feature type="transmembrane region" description="Helical" evidence="8">
    <location>
        <begin position="209"/>
        <end position="233"/>
    </location>
</feature>
<feature type="domain" description="NADH:quinone oxidoreductase/Mrp antiporter transmembrane" evidence="9">
    <location>
        <begin position="130"/>
        <end position="412"/>
    </location>
</feature>
<dbReference type="GO" id="GO:0042773">
    <property type="term" value="P:ATP synthesis coupled electron transport"/>
    <property type="evidence" value="ECO:0007669"/>
    <property type="project" value="InterPro"/>
</dbReference>
<keyword evidence="8 11" id="KW-0496">Mitochondrion</keyword>
<feature type="transmembrane region" description="Helical" evidence="8">
    <location>
        <begin position="36"/>
        <end position="56"/>
    </location>
</feature>
<feature type="transmembrane region" description="Helical" evidence="8">
    <location>
        <begin position="167"/>
        <end position="189"/>
    </location>
</feature>
<feature type="transmembrane region" description="Helical" evidence="8">
    <location>
        <begin position="326"/>
        <end position="347"/>
    </location>
</feature>
<evidence type="ECO:0000256" key="6">
    <source>
        <dbReference type="ARBA" id="ARBA00023027"/>
    </source>
</evidence>
<dbReference type="EMBL" id="AF116775">
    <property type="protein sequence ID" value="AAD19666.1"/>
    <property type="molecule type" value="Genomic_DNA"/>
</dbReference>
<keyword evidence="7 8" id="KW-0472">Membrane</keyword>
<dbReference type="Pfam" id="PF00361">
    <property type="entry name" value="Proton_antipo_M"/>
    <property type="match status" value="1"/>
</dbReference>
<dbReference type="GeneID" id="800412"/>
<comment type="function">
    <text evidence="8">Core subunit of the mitochondrial membrane respiratory chain NADH dehydrogenase (Complex I) which catalyzes electron transfer from NADH through the respiratory chain, using ubiquinone as an electron acceptor. Essential for the catalytic activity and assembly of complex I.</text>
</comment>
<protein>
    <recommendedName>
        <fullName evidence="8">NADH-ubiquinone oxidoreductase chain 5</fullName>
        <ecNumber evidence="8">7.1.1.2</ecNumber>
    </recommendedName>
</protein>
<dbReference type="PANTHER" id="PTHR42829">
    <property type="entry name" value="NADH-UBIQUINONE OXIDOREDUCTASE CHAIN 5"/>
    <property type="match status" value="1"/>
</dbReference>
<name>Q9ZY28_PEDMN</name>
<feature type="transmembrane region" description="Helical" evidence="8">
    <location>
        <begin position="498"/>
        <end position="523"/>
    </location>
</feature>
<dbReference type="InterPro" id="IPR003945">
    <property type="entry name" value="NU5C-like"/>
</dbReference>
<keyword evidence="5 8" id="KW-1133">Transmembrane helix</keyword>
<evidence type="ECO:0000256" key="1">
    <source>
        <dbReference type="ARBA" id="ARBA00004141"/>
    </source>
</evidence>
<feature type="transmembrane region" description="Helical" evidence="8">
    <location>
        <begin position="405"/>
        <end position="429"/>
    </location>
</feature>
<dbReference type="Pfam" id="PF00662">
    <property type="entry name" value="Proton_antipo_N"/>
    <property type="match status" value="1"/>
</dbReference>
<keyword evidence="11" id="KW-0560">Oxidoreductase</keyword>
<comment type="catalytic activity">
    <reaction evidence="8">
        <text>a ubiquinone + NADH + 5 H(+)(in) = a ubiquinol + NAD(+) + 4 H(+)(out)</text>
        <dbReference type="Rhea" id="RHEA:29091"/>
        <dbReference type="Rhea" id="RHEA-COMP:9565"/>
        <dbReference type="Rhea" id="RHEA-COMP:9566"/>
        <dbReference type="ChEBI" id="CHEBI:15378"/>
        <dbReference type="ChEBI" id="CHEBI:16389"/>
        <dbReference type="ChEBI" id="CHEBI:17976"/>
        <dbReference type="ChEBI" id="CHEBI:57540"/>
        <dbReference type="ChEBI" id="CHEBI:57945"/>
        <dbReference type="EC" id="7.1.1.2"/>
    </reaction>
</comment>
<evidence type="ECO:0000259" key="10">
    <source>
        <dbReference type="Pfam" id="PF00662"/>
    </source>
</evidence>
<feature type="domain" description="NADH-Ubiquinone oxidoreductase (complex I) chain 5 N-terminal" evidence="10">
    <location>
        <begin position="64"/>
        <end position="113"/>
    </location>
</feature>
<comment type="subcellular location">
    <subcellularLocation>
        <location evidence="1">Membrane</location>
        <topology evidence="1">Multi-pass membrane protein</topology>
    </subcellularLocation>
</comment>
<feature type="transmembrane region" description="Helical" evidence="8">
    <location>
        <begin position="601"/>
        <end position="618"/>
    </location>
</feature>
<feature type="transmembrane region" description="Helical" evidence="8">
    <location>
        <begin position="368"/>
        <end position="390"/>
    </location>
</feature>
<organism evidence="11">
    <name type="scientific">Pedinomonas minor</name>
    <name type="common">Green alga</name>
    <dbReference type="NCBI Taxonomy" id="3159"/>
    <lineage>
        <taxon>Eukaryota</taxon>
        <taxon>Viridiplantae</taxon>
        <taxon>Chlorophyta</taxon>
        <taxon>core chlorophytes</taxon>
        <taxon>Pedinophyceae</taxon>
        <taxon>Pedinomonadales</taxon>
        <taxon>Pedinomonadaceae</taxon>
        <taxon>Pedinomonas</taxon>
    </lineage>
</organism>
<evidence type="ECO:0000256" key="7">
    <source>
        <dbReference type="ARBA" id="ARBA00023136"/>
    </source>
</evidence>
<dbReference type="GO" id="GO:0003954">
    <property type="term" value="F:NADH dehydrogenase activity"/>
    <property type="evidence" value="ECO:0007669"/>
    <property type="project" value="TreeGrafter"/>
</dbReference>
<evidence type="ECO:0000256" key="2">
    <source>
        <dbReference type="ARBA" id="ARBA00008200"/>
    </source>
</evidence>
<accession>Q9ZY28</accession>
<reference evidence="11" key="1">
    <citation type="journal article" date="1999" name="Plant Cell">
        <title>The complete mitochondrial DNA sequences of Nephroselmis olivacea and Pedinomonas minor: two radically different evolutionary patterns within the green algae.</title>
        <authorList>
            <person name="Turmel M."/>
            <person name="Lemieux C."/>
            <person name="Burger G."/>
            <person name="Lang B.F."/>
            <person name="Otis C."/>
            <person name="Plante I."/>
            <person name="Gray M.W."/>
        </authorList>
    </citation>
    <scope>NUCLEOTIDE SEQUENCE</scope>
    <source>
        <strain evidence="11">UTEX LB 1350</strain>
    </source>
</reference>
<dbReference type="GO" id="GO:0015990">
    <property type="term" value="P:electron transport coupled proton transport"/>
    <property type="evidence" value="ECO:0007669"/>
    <property type="project" value="TreeGrafter"/>
</dbReference>
<feature type="transmembrane region" description="Helical" evidence="8">
    <location>
        <begin position="535"/>
        <end position="553"/>
    </location>
</feature>
<dbReference type="PIR" id="T11314">
    <property type="entry name" value="T11314"/>
</dbReference>
<keyword evidence="8" id="KW-0830">Ubiquinone</keyword>
<feature type="transmembrane region" description="Helical" evidence="8">
    <location>
        <begin position="113"/>
        <end position="130"/>
    </location>
</feature>
<feature type="transmembrane region" description="Helical" evidence="8">
    <location>
        <begin position="275"/>
        <end position="294"/>
    </location>
</feature>
<proteinExistence type="inferred from homology"/>
<keyword evidence="6 8" id="KW-0520">NAD</keyword>
<feature type="transmembrane region" description="Helical" evidence="8">
    <location>
        <begin position="245"/>
        <end position="269"/>
    </location>
</feature>
<evidence type="ECO:0000256" key="5">
    <source>
        <dbReference type="ARBA" id="ARBA00022989"/>
    </source>
</evidence>
<evidence type="ECO:0000256" key="4">
    <source>
        <dbReference type="ARBA" id="ARBA00022967"/>
    </source>
</evidence>
<keyword evidence="8" id="KW-0813">Transport</keyword>
<dbReference type="InterPro" id="IPR001750">
    <property type="entry name" value="ND/Mrp_TM"/>
</dbReference>
<keyword evidence="4" id="KW-1278">Translocase</keyword>
<geneLocation type="mitochondrion" evidence="11"/>
<dbReference type="EC" id="7.1.1.2" evidence="8"/>
<dbReference type="InterPro" id="IPR001516">
    <property type="entry name" value="Proton_antipo_N"/>
</dbReference>
<comment type="similarity">
    <text evidence="2 8">Belongs to the complex I subunit 5 family.</text>
</comment>
<evidence type="ECO:0000256" key="3">
    <source>
        <dbReference type="ARBA" id="ARBA00022692"/>
    </source>
</evidence>
<feature type="transmembrane region" description="Helical" evidence="8">
    <location>
        <begin position="6"/>
        <end position="24"/>
    </location>
</feature>
<feature type="transmembrane region" description="Helical" evidence="8">
    <location>
        <begin position="301"/>
        <end position="320"/>
    </location>
</feature>
<dbReference type="AlphaFoldDB" id="Q9ZY28"/>